<dbReference type="Pfam" id="PF00891">
    <property type="entry name" value="Methyltransf_2"/>
    <property type="match status" value="2"/>
</dbReference>
<feature type="active site" description="Proton acceptor" evidence="4">
    <location>
        <position position="306"/>
    </location>
</feature>
<evidence type="ECO:0000256" key="4">
    <source>
        <dbReference type="PIRSR" id="PIRSR005739-1"/>
    </source>
</evidence>
<dbReference type="SUPFAM" id="SSF53335">
    <property type="entry name" value="S-adenosyl-L-methionine-dependent methyltransferases"/>
    <property type="match status" value="1"/>
</dbReference>
<protein>
    <submittedName>
        <fullName evidence="7">Caffeic acid 3-o-methyltransferase</fullName>
    </submittedName>
</protein>
<dbReference type="GO" id="GO:0046983">
    <property type="term" value="F:protein dimerization activity"/>
    <property type="evidence" value="ECO:0007669"/>
    <property type="project" value="InterPro"/>
</dbReference>
<evidence type="ECO:0000313" key="7">
    <source>
        <dbReference type="EMBL" id="KAK7833412.1"/>
    </source>
</evidence>
<proteinExistence type="predicted"/>
<keyword evidence="3" id="KW-0949">S-adenosyl-L-methionine</keyword>
<feature type="domain" description="O-methyltransferase dimerisation" evidence="6">
    <location>
        <begin position="33"/>
        <end position="122"/>
    </location>
</feature>
<dbReference type="FunFam" id="1.10.10.10:FF:000357">
    <property type="entry name" value="Caffeic acid 3-O-methyltransferase"/>
    <property type="match status" value="1"/>
</dbReference>
<evidence type="ECO:0000256" key="2">
    <source>
        <dbReference type="ARBA" id="ARBA00022679"/>
    </source>
</evidence>
<dbReference type="GO" id="GO:0032259">
    <property type="term" value="P:methylation"/>
    <property type="evidence" value="ECO:0007669"/>
    <property type="project" value="UniProtKB-KW"/>
</dbReference>
<dbReference type="InterPro" id="IPR029063">
    <property type="entry name" value="SAM-dependent_MTases_sf"/>
</dbReference>
<dbReference type="PIRSF" id="PIRSF005739">
    <property type="entry name" value="O-mtase"/>
    <property type="match status" value="1"/>
</dbReference>
<accession>A0AAW0K3I0</accession>
<dbReference type="Proteomes" id="UP000237347">
    <property type="component" value="Unassembled WGS sequence"/>
</dbReference>
<dbReference type="InterPro" id="IPR036388">
    <property type="entry name" value="WH-like_DNA-bd_sf"/>
</dbReference>
<dbReference type="SUPFAM" id="SSF46785">
    <property type="entry name" value="Winged helix' DNA-binding domain"/>
    <property type="match status" value="1"/>
</dbReference>
<dbReference type="InterPro" id="IPR036390">
    <property type="entry name" value="WH_DNA-bd_sf"/>
</dbReference>
<dbReference type="PROSITE" id="PS51683">
    <property type="entry name" value="SAM_OMT_II"/>
    <property type="match status" value="1"/>
</dbReference>
<dbReference type="Gene3D" id="3.40.50.150">
    <property type="entry name" value="Vaccinia Virus protein VP39"/>
    <property type="match status" value="1"/>
</dbReference>
<evidence type="ECO:0000256" key="1">
    <source>
        <dbReference type="ARBA" id="ARBA00022603"/>
    </source>
</evidence>
<reference evidence="7 8" key="1">
    <citation type="journal article" date="2018" name="Sci. Data">
        <title>The draft genome sequence of cork oak.</title>
        <authorList>
            <person name="Ramos A.M."/>
            <person name="Usie A."/>
            <person name="Barbosa P."/>
            <person name="Barros P.M."/>
            <person name="Capote T."/>
            <person name="Chaves I."/>
            <person name="Simoes F."/>
            <person name="Abreu I."/>
            <person name="Carrasquinho I."/>
            <person name="Faro C."/>
            <person name="Guimaraes J.B."/>
            <person name="Mendonca D."/>
            <person name="Nobrega F."/>
            <person name="Rodrigues L."/>
            <person name="Saibo N.J.M."/>
            <person name="Varela M.C."/>
            <person name="Egas C."/>
            <person name="Matos J."/>
            <person name="Miguel C.M."/>
            <person name="Oliveira M.M."/>
            <person name="Ricardo C.P."/>
            <person name="Goncalves S."/>
        </authorList>
    </citation>
    <scope>NUCLEOTIDE SEQUENCE [LARGE SCALE GENOMIC DNA]</scope>
    <source>
        <strain evidence="8">cv. HL8</strain>
    </source>
</reference>
<dbReference type="InterPro" id="IPR012967">
    <property type="entry name" value="COMT_dimerisation"/>
</dbReference>
<organism evidence="7 8">
    <name type="scientific">Quercus suber</name>
    <name type="common">Cork oak</name>
    <dbReference type="NCBI Taxonomy" id="58331"/>
    <lineage>
        <taxon>Eukaryota</taxon>
        <taxon>Viridiplantae</taxon>
        <taxon>Streptophyta</taxon>
        <taxon>Embryophyta</taxon>
        <taxon>Tracheophyta</taxon>
        <taxon>Spermatophyta</taxon>
        <taxon>Magnoliopsida</taxon>
        <taxon>eudicotyledons</taxon>
        <taxon>Gunneridae</taxon>
        <taxon>Pentapetalae</taxon>
        <taxon>rosids</taxon>
        <taxon>fabids</taxon>
        <taxon>Fagales</taxon>
        <taxon>Fagaceae</taxon>
        <taxon>Quercus</taxon>
    </lineage>
</organism>
<gene>
    <name evidence="7" type="primary">COMT1_3</name>
    <name evidence="7" type="ORF">CFP56_025666</name>
</gene>
<evidence type="ECO:0000259" key="6">
    <source>
        <dbReference type="Pfam" id="PF08100"/>
    </source>
</evidence>
<evidence type="ECO:0000313" key="8">
    <source>
        <dbReference type="Proteomes" id="UP000237347"/>
    </source>
</evidence>
<comment type="caution">
    <text evidence="7">The sequence shown here is derived from an EMBL/GenBank/DDBJ whole genome shotgun (WGS) entry which is preliminary data.</text>
</comment>
<evidence type="ECO:0000259" key="5">
    <source>
        <dbReference type="Pfam" id="PF00891"/>
    </source>
</evidence>
<keyword evidence="2" id="KW-0808">Transferase</keyword>
<keyword evidence="8" id="KW-1185">Reference proteome</keyword>
<sequence length="400" mass="43969">MGSLENKVTPTPSLSVSEDDKACLQAILVSSAQIFSCVLNAAFELDLFGIIARAGPAACITTSEIASQLPPKDSDSDTPSRLDRMLRVLVSHSLLTCSIHTLEDGRVERLYGLTPTSYFFVEKDDGSSLASLSAFISHRAFWEASQRMKHAILEGGNQFQRVHGMSLFQYMDKDPAFNILFNKSMADLSTIGLSKILEVYQGFVGLTSLVDVGGGTGKCLSMVISQYPSIKGINFDLPHVIQSAPSYPGTAVKAQQLALLSSWSCSQGFFLNEEHNSIYAGIEHVGGDMFHNVPKGDAIVMKNILHDWNDENCKKLLRTCYKALPDNGKVVIIELLMPEATVSSMASQYISRLDASMLLNLEGQERTEKEFEALCKESGFSNFQVVFCAYALWAVMEFHK</sequence>
<feature type="domain" description="O-methyltransferase C-terminal" evidence="5">
    <location>
        <begin position="279"/>
        <end position="381"/>
    </location>
</feature>
<name>A0AAW0K3I0_QUESU</name>
<dbReference type="CDD" id="cd02440">
    <property type="entry name" value="AdoMet_MTases"/>
    <property type="match status" value="1"/>
</dbReference>
<dbReference type="Gene3D" id="1.10.10.10">
    <property type="entry name" value="Winged helix-like DNA-binding domain superfamily/Winged helix DNA-binding domain"/>
    <property type="match status" value="1"/>
</dbReference>
<feature type="domain" description="O-methyltransferase C-terminal" evidence="5">
    <location>
        <begin position="147"/>
        <end position="247"/>
    </location>
</feature>
<dbReference type="AlphaFoldDB" id="A0AAW0K3I0"/>
<keyword evidence="1" id="KW-0489">Methyltransferase</keyword>
<evidence type="ECO:0000256" key="3">
    <source>
        <dbReference type="ARBA" id="ARBA00022691"/>
    </source>
</evidence>
<dbReference type="InterPro" id="IPR001077">
    <property type="entry name" value="COMT_C"/>
</dbReference>
<dbReference type="PANTHER" id="PTHR11746">
    <property type="entry name" value="O-METHYLTRANSFERASE"/>
    <property type="match status" value="1"/>
</dbReference>
<dbReference type="Pfam" id="PF08100">
    <property type="entry name" value="Dimerisation"/>
    <property type="match status" value="1"/>
</dbReference>
<dbReference type="GO" id="GO:0008171">
    <property type="term" value="F:O-methyltransferase activity"/>
    <property type="evidence" value="ECO:0007669"/>
    <property type="project" value="InterPro"/>
</dbReference>
<dbReference type="InterPro" id="IPR016461">
    <property type="entry name" value="COMT-like"/>
</dbReference>
<dbReference type="EMBL" id="PKMF04000408">
    <property type="protein sequence ID" value="KAK7833412.1"/>
    <property type="molecule type" value="Genomic_DNA"/>
</dbReference>